<dbReference type="InterPro" id="IPR013584">
    <property type="entry name" value="RAP"/>
</dbReference>
<protein>
    <recommendedName>
        <fullName evidence="1">RAP domain-containing protein</fullName>
    </recommendedName>
</protein>
<dbReference type="Proteomes" id="UP001162031">
    <property type="component" value="Unassembled WGS sequence"/>
</dbReference>
<keyword evidence="3" id="KW-1185">Reference proteome</keyword>
<name>A0AAV0UK37_HYABA</name>
<sequence>MHVRLALRRSSISSVRQRPNALQPPSVAVPDPVRLPGRRCFAFSATYPTPVESAALDADTHDKKPTPRLVCGKCNTTLSATKDLVFFRWRNGIHVSNTTDESLKNLFPEDAVEEVDARWKKHKMLCIKCNYQVGTLARVFSSDRVLFSAARVAIQLSEDESPLLSLSGYPSSVLSFAMWSELILIAETQPQLKDLLQIRRVDNIQLHSTDTAELNRTILMAKDLQELLRVVDENVPELNQYNIRTAIDRAGRFVATRTTRADLSAVRYSNSSNKSEAPEDELLAIPSPNPLTQSSIKPTALDTKRFWKLIDETEKLVNFGIAAFKTGQALSNLTTALMRLGVGRATILQPVAAQAVFLMQADEPKLSAHEACMIASAIVHLLPRESRRSKWVLDTLEATSKMVVSELDGANMSGEDKQRAAEVLIPLARSFLFAESFDEDLFRRAFREINSQALNKLDMPLYKLRVLKSKAYQVHLDCELHGRPGDLRLSPALEDECKQAFEAHQKKSKSSSYRLHHLVCTALDELKIANETSYGLETSYHFDVVAPRQKIAIEINQSDCYAVPEPGDEDKEPKPFGFVDLKTRHLKLLGWTVINLHADRFLQHKTLEDRVMYLSMLLEIVTCREQKPTRSHRGDRRSRQPSSK</sequence>
<dbReference type="AlphaFoldDB" id="A0AAV0UK37"/>
<gene>
    <name evidence="2" type="ORF">HBR001_LOCUS7078</name>
</gene>
<dbReference type="PROSITE" id="PS51286">
    <property type="entry name" value="RAP"/>
    <property type="match status" value="1"/>
</dbReference>
<comment type="caution">
    <text evidence="2">The sequence shown here is derived from an EMBL/GenBank/DDBJ whole genome shotgun (WGS) entry which is preliminary data.</text>
</comment>
<reference evidence="2" key="1">
    <citation type="submission" date="2022-12" db="EMBL/GenBank/DDBJ databases">
        <authorList>
            <person name="Webb A."/>
        </authorList>
    </citation>
    <scope>NUCLEOTIDE SEQUENCE</scope>
    <source>
        <strain evidence="2">Hp1</strain>
    </source>
</reference>
<evidence type="ECO:0000313" key="3">
    <source>
        <dbReference type="Proteomes" id="UP001162031"/>
    </source>
</evidence>
<evidence type="ECO:0000313" key="2">
    <source>
        <dbReference type="EMBL" id="CAI5737201.1"/>
    </source>
</evidence>
<dbReference type="Pfam" id="PF08373">
    <property type="entry name" value="RAP"/>
    <property type="match status" value="1"/>
</dbReference>
<proteinExistence type="predicted"/>
<dbReference type="SMART" id="SM00952">
    <property type="entry name" value="RAP"/>
    <property type="match status" value="1"/>
</dbReference>
<organism evidence="2 3">
    <name type="scientific">Hyaloperonospora brassicae</name>
    <name type="common">Brassica downy mildew</name>
    <name type="synonym">Peronospora brassicae</name>
    <dbReference type="NCBI Taxonomy" id="162125"/>
    <lineage>
        <taxon>Eukaryota</taxon>
        <taxon>Sar</taxon>
        <taxon>Stramenopiles</taxon>
        <taxon>Oomycota</taxon>
        <taxon>Peronosporomycetes</taxon>
        <taxon>Peronosporales</taxon>
        <taxon>Peronosporaceae</taxon>
        <taxon>Hyaloperonospora</taxon>
    </lineage>
</organism>
<dbReference type="EMBL" id="CANTFL010001332">
    <property type="protein sequence ID" value="CAI5737201.1"/>
    <property type="molecule type" value="Genomic_DNA"/>
</dbReference>
<accession>A0AAV0UK37</accession>
<evidence type="ECO:0000259" key="1">
    <source>
        <dbReference type="PROSITE" id="PS51286"/>
    </source>
</evidence>
<feature type="domain" description="RAP" evidence="1">
    <location>
        <begin position="551"/>
        <end position="616"/>
    </location>
</feature>